<keyword evidence="12" id="KW-0407">Ion channel</keyword>
<keyword evidence="4 16" id="KW-0812">Transmembrane</keyword>
<evidence type="ECO:0000313" key="18">
    <source>
        <dbReference type="EMBL" id="KAL1507317.1"/>
    </source>
</evidence>
<feature type="transmembrane region" description="Helical" evidence="16">
    <location>
        <begin position="397"/>
        <end position="422"/>
    </location>
</feature>
<proteinExistence type="inferred from homology"/>
<feature type="region of interest" description="Disordered" evidence="15">
    <location>
        <begin position="25"/>
        <end position="47"/>
    </location>
</feature>
<comment type="caution">
    <text evidence="18">The sequence shown here is derived from an EMBL/GenBank/DDBJ whole genome shotgun (WGS) entry which is preliminary data.</text>
</comment>
<feature type="transmembrane region" description="Helical" evidence="16">
    <location>
        <begin position="1282"/>
        <end position="1302"/>
    </location>
</feature>
<feature type="transmembrane region" description="Helical" evidence="16">
    <location>
        <begin position="187"/>
        <end position="210"/>
    </location>
</feature>
<keyword evidence="2" id="KW-0813">Transport</keyword>
<evidence type="ECO:0000256" key="8">
    <source>
        <dbReference type="ARBA" id="ARBA00022989"/>
    </source>
</evidence>
<feature type="transmembrane region" description="Helical" evidence="16">
    <location>
        <begin position="613"/>
        <end position="635"/>
    </location>
</feature>
<feature type="domain" description="EF-hand" evidence="17">
    <location>
        <begin position="1366"/>
        <end position="1401"/>
    </location>
</feature>
<keyword evidence="5" id="KW-0677">Repeat</keyword>
<feature type="transmembrane region" description="Helical" evidence="16">
    <location>
        <begin position="778"/>
        <end position="796"/>
    </location>
</feature>
<feature type="transmembrane region" description="Helical" evidence="16">
    <location>
        <begin position="897"/>
        <end position="923"/>
    </location>
</feature>
<evidence type="ECO:0000256" key="6">
    <source>
        <dbReference type="ARBA" id="ARBA00022837"/>
    </source>
</evidence>
<sequence>MICAPDTSRKDCEAYLERHRQQLRNVLSQHRQETPTKSDSAPRPALKRDPTLSTFLQESENVELPGVEELGSGRPPPRVRGRSGQIYYQNDAAFCCIKPHHLPRRWCIYIVESSWFDPLILLTIGMNCFTMAWVSPLDPLHTEKTAFVDVCEWAYLYIFTVEMILKIVSYGFLFTRKAYLTQPWCQLDFVIVALAWLPVVNPAFGNYSVIRSFRALRPLRALKRVPGMPGLVQSIMSAIPKLGHVGVVCAFLFIVFGIIGTDFFNGALHFRCANMDLLPQPHVAYEAHAHLRSTQNATRRLWEYSGPAAVRTFARNLKGAGSSGDGMAHFDSGKFCLMGEQGFCSEGQECHYFEENPESGTISFDSVLIAQVTLLKVLTFDTWTDAMYALMKVVSPYVWIYFIAFALLGGFFLVNLFLAVIFDEFLKSQKSEKLLTFENDKKVESPSTHVDDGSMLFRYCDCDPRTGSCRAFVKRMVSTDWFTTLSTVTVIVNVVIMCMPYVGMSKEYAECLEVAAHVISGIFMFEMLLKMFGLGCKGYWSDGWNALDGTIVIISAAEVVVTVFFSAGEGNVSFLRILRMLRVARMLRLMRSWQGLYRIVMAFTKSIPQVRNLFILMTLVTFIFALLGMQLFGGTFDPIEQNVRTHFDYIGPAMITVFLVMTGGWVDAYETCAEASGVATATAFFVAAVVIGTYIITNLFIAILLEAFSDDDHDDEKEHVQVEKVDHDSAIATSPEQTYRPWAEEGGKVTWPRDYVYLCLSPHNPIRRLCRATVSSNVFNNFIIVIILASSAALALDSPRLAPNSELSRWLSTGNLVFTALFTAEMLLKWTAYGLCCGNSKAYFKNRWNQLDFVIVVASLLQLLSDWYPPFEALREMRLLRVLRPLRLLARNEGMKLILITLVKALPAVLNVTSVVLAIQLVFAVSGMQLFADSFGSCTDPSIRERTMCEEEGLRQLRALEAHGGATAGQPPPTAWLNPALGSFDDFHSAMMLLYISSTGDGWEDFMWAGMDASEPGHAPVRNDFSPAALFFITWMFIGGFVSMNLCVGAIVDNFQRIKAETDGSATMTKAQHQWVLAMKTGMSTKVQRGLRAPTGFVRRSIFNLVTSHGFDIFIMLVITLNILLMTLNYYRMEEDVEYFTWYYYLSDGFAYVYYCEAVLKLLGLGFQQYFMSRWCQFDFFIVCGSLLDQFGTEEIERLLPVPPSLLRVVRLVRVFRILRLFKGSKGIRDLITTIVISLPSLGNVGALLVVVTFIYSVVGVSLFTYVQRGELLTDDRNFDHFFNAFLLLFQCLTGDAWSGLMQDAMVTPDRGCNREKGDCGSVFAVPYFITYMIFGSFVLLNLVVAVILENFTILGSQNPDLVSREDIARFKEVWAVFDPDADGKIHYRLLPKLLSQLPHPMGLQGRRGLIDDAELEKEALALSIKMAVSGGLCQEAGNIKFQDLLEVLVQYNAQEIIAEGVPEEILMHLEPTVMKQSSSSRRRSFKVDQKNSVDPAQIGDQLTERSREMYTFFEKENKSISSESLPGDSCMSVEQQILSVPSRQAPCDQPDLAPATAPIARKTPPKLALPVCCASPHTKEKHGTNSGNLAVPVHPVAKAPLNGSTKSRPASKSSPTKAAKKSQTDLANGQSSMPKSATKSPIKSAPQPNGKRVAASVSRAASNPSVISKAKKASSQATSPTKPACNESVTGSKAAARRGSPQRGATTSGGQQQGNLDA</sequence>
<dbReference type="InterPro" id="IPR043203">
    <property type="entry name" value="VGCC_Ca_Na"/>
</dbReference>
<keyword evidence="9" id="KW-0406">Ion transport</keyword>
<organism evidence="18 19">
    <name type="scientific">Prymnesium parvum</name>
    <name type="common">Toxic golden alga</name>
    <dbReference type="NCBI Taxonomy" id="97485"/>
    <lineage>
        <taxon>Eukaryota</taxon>
        <taxon>Haptista</taxon>
        <taxon>Haptophyta</taxon>
        <taxon>Prymnesiophyceae</taxon>
        <taxon>Prymnesiales</taxon>
        <taxon>Prymnesiaceae</taxon>
        <taxon>Prymnesium</taxon>
    </lineage>
</organism>
<feature type="transmembrane region" description="Helical" evidence="16">
    <location>
        <begin position="678"/>
        <end position="705"/>
    </location>
</feature>
<evidence type="ECO:0000313" key="19">
    <source>
        <dbReference type="Proteomes" id="UP001515480"/>
    </source>
</evidence>
<feature type="transmembrane region" description="Helical" evidence="16">
    <location>
        <begin position="154"/>
        <end position="175"/>
    </location>
</feature>
<feature type="compositionally biased region" description="Polar residues" evidence="15">
    <location>
        <begin position="1625"/>
        <end position="1642"/>
    </location>
</feature>
<reference evidence="18 19" key="1">
    <citation type="journal article" date="2024" name="Science">
        <title>Giant polyketide synthase enzymes in the biosynthesis of giant marine polyether toxins.</title>
        <authorList>
            <person name="Fallon T.R."/>
            <person name="Shende V.V."/>
            <person name="Wierzbicki I.H."/>
            <person name="Pendleton A.L."/>
            <person name="Watervoot N.F."/>
            <person name="Auber R.P."/>
            <person name="Gonzalez D.J."/>
            <person name="Wisecaver J.H."/>
            <person name="Moore B.S."/>
        </authorList>
    </citation>
    <scope>NUCLEOTIDE SEQUENCE [LARGE SCALE GENOMIC DNA]</scope>
    <source>
        <strain evidence="18 19">12B1</strain>
    </source>
</reference>
<dbReference type="Gene3D" id="1.20.120.350">
    <property type="entry name" value="Voltage-gated potassium channels. Chain C"/>
    <property type="match status" value="4"/>
</dbReference>
<protein>
    <recommendedName>
        <fullName evidence="14">Calcium-channel protein CCH1</fullName>
    </recommendedName>
</protein>
<dbReference type="Gene3D" id="1.10.287.70">
    <property type="match status" value="4"/>
</dbReference>
<dbReference type="SUPFAM" id="SSF81324">
    <property type="entry name" value="Voltage-gated potassium channels"/>
    <property type="match status" value="4"/>
</dbReference>
<keyword evidence="19" id="KW-1185">Reference proteome</keyword>
<dbReference type="PANTHER" id="PTHR10037">
    <property type="entry name" value="VOLTAGE-GATED CATION CHANNEL CALCIUM AND SODIUM"/>
    <property type="match status" value="1"/>
</dbReference>
<dbReference type="InterPro" id="IPR027359">
    <property type="entry name" value="Volt_channel_dom_sf"/>
</dbReference>
<gene>
    <name evidence="18" type="ORF">AB1Y20_008163</name>
</gene>
<evidence type="ECO:0000256" key="4">
    <source>
        <dbReference type="ARBA" id="ARBA00022692"/>
    </source>
</evidence>
<feature type="transmembrane region" description="Helical" evidence="16">
    <location>
        <begin position="1109"/>
        <end position="1130"/>
    </location>
</feature>
<feature type="compositionally biased region" description="Low complexity" evidence="15">
    <location>
        <begin position="1653"/>
        <end position="1663"/>
    </location>
</feature>
<dbReference type="GO" id="GO:0005509">
    <property type="term" value="F:calcium ion binding"/>
    <property type="evidence" value="ECO:0007669"/>
    <property type="project" value="InterPro"/>
</dbReference>
<keyword evidence="8 16" id="KW-1133">Transmembrane helix</keyword>
<feature type="transmembrane region" description="Helical" evidence="16">
    <location>
        <begin position="514"/>
        <end position="534"/>
    </location>
</feature>
<evidence type="ECO:0000256" key="5">
    <source>
        <dbReference type="ARBA" id="ARBA00022737"/>
    </source>
</evidence>
<feature type="transmembrane region" description="Helical" evidence="16">
    <location>
        <begin position="1245"/>
        <end position="1267"/>
    </location>
</feature>
<dbReference type="Proteomes" id="UP001515480">
    <property type="component" value="Unassembled WGS sequence"/>
</dbReference>
<evidence type="ECO:0000256" key="15">
    <source>
        <dbReference type="SAM" id="MobiDB-lite"/>
    </source>
</evidence>
<evidence type="ECO:0000256" key="14">
    <source>
        <dbReference type="ARBA" id="ARBA00067459"/>
    </source>
</evidence>
<name>A0AB34ITY9_PRYPA</name>
<dbReference type="GO" id="GO:0001518">
    <property type="term" value="C:voltage-gated sodium channel complex"/>
    <property type="evidence" value="ECO:0007669"/>
    <property type="project" value="TreeGrafter"/>
</dbReference>
<keyword evidence="10 16" id="KW-0472">Membrane</keyword>
<feature type="transmembrane region" description="Helical" evidence="16">
    <location>
        <begin position="1028"/>
        <end position="1052"/>
    </location>
</feature>
<feature type="compositionally biased region" description="Low complexity" evidence="15">
    <location>
        <begin position="1605"/>
        <end position="1618"/>
    </location>
</feature>
<dbReference type="FunFam" id="1.20.120.350:FF:000009">
    <property type="entry name" value="Voltage-dependent T-type calcium channel subunit alpha"/>
    <property type="match status" value="2"/>
</dbReference>
<dbReference type="Pfam" id="PF16905">
    <property type="entry name" value="GPHH"/>
    <property type="match status" value="1"/>
</dbReference>
<keyword evidence="3" id="KW-1003">Cell membrane</keyword>
<feature type="transmembrane region" description="Helical" evidence="16">
    <location>
        <begin position="481"/>
        <end position="502"/>
    </location>
</feature>
<evidence type="ECO:0000256" key="10">
    <source>
        <dbReference type="ARBA" id="ARBA00023136"/>
    </source>
</evidence>
<comment type="subcellular location">
    <subcellularLocation>
        <location evidence="1">Cell membrane</location>
        <topology evidence="1">Multi-pass membrane protein</topology>
    </subcellularLocation>
</comment>
<feature type="transmembrane region" description="Helical" evidence="16">
    <location>
        <begin position="647"/>
        <end position="666"/>
    </location>
</feature>
<dbReference type="Gene3D" id="1.10.238.10">
    <property type="entry name" value="EF-hand"/>
    <property type="match status" value="1"/>
</dbReference>
<dbReference type="InterPro" id="IPR031649">
    <property type="entry name" value="GPHH_dom"/>
</dbReference>
<feature type="region of interest" description="Disordered" evidence="15">
    <location>
        <begin position="1599"/>
        <end position="1719"/>
    </location>
</feature>
<dbReference type="GO" id="GO:0022843">
    <property type="term" value="F:voltage-gated monoatomic cation channel activity"/>
    <property type="evidence" value="ECO:0007669"/>
    <property type="project" value="UniProtKB-ARBA"/>
</dbReference>
<feature type="transmembrane region" description="Helical" evidence="16">
    <location>
        <begin position="546"/>
        <end position="568"/>
    </location>
</feature>
<evidence type="ECO:0000259" key="17">
    <source>
        <dbReference type="PROSITE" id="PS50222"/>
    </source>
</evidence>
<dbReference type="GO" id="GO:0005248">
    <property type="term" value="F:voltage-gated sodium channel activity"/>
    <property type="evidence" value="ECO:0007669"/>
    <property type="project" value="TreeGrafter"/>
</dbReference>
<evidence type="ECO:0000256" key="13">
    <source>
        <dbReference type="ARBA" id="ARBA00061395"/>
    </source>
</evidence>
<feature type="transmembrane region" description="Helical" evidence="16">
    <location>
        <begin position="1142"/>
        <end position="1164"/>
    </location>
</feature>
<dbReference type="InterPro" id="IPR005821">
    <property type="entry name" value="Ion_trans_dom"/>
</dbReference>
<feature type="transmembrane region" description="Helical" evidence="16">
    <location>
        <begin position="242"/>
        <end position="264"/>
    </location>
</feature>
<evidence type="ECO:0000256" key="2">
    <source>
        <dbReference type="ARBA" id="ARBA00022448"/>
    </source>
</evidence>
<feature type="compositionally biased region" description="Polar residues" evidence="15">
    <location>
        <begin position="1704"/>
        <end position="1719"/>
    </location>
</feature>
<dbReference type="EMBL" id="JBGBPQ010000018">
    <property type="protein sequence ID" value="KAL1507317.1"/>
    <property type="molecule type" value="Genomic_DNA"/>
</dbReference>
<keyword evidence="11" id="KW-0325">Glycoprotein</keyword>
<dbReference type="InterPro" id="IPR002048">
    <property type="entry name" value="EF_hand_dom"/>
</dbReference>
<evidence type="ECO:0000256" key="1">
    <source>
        <dbReference type="ARBA" id="ARBA00004651"/>
    </source>
</evidence>
<comment type="similarity">
    <text evidence="13">Belongs to the calcium channel alpha-1 subunit (TC 1.A.1.11) family.</text>
</comment>
<feature type="transmembrane region" description="Helical" evidence="16">
    <location>
        <begin position="1323"/>
        <end position="1349"/>
    </location>
</feature>
<feature type="transmembrane region" description="Helical" evidence="16">
    <location>
        <begin position="816"/>
        <end position="837"/>
    </location>
</feature>
<dbReference type="PROSITE" id="PS50222">
    <property type="entry name" value="EF_HAND_2"/>
    <property type="match status" value="1"/>
</dbReference>
<keyword evidence="6" id="KW-0106">Calcium</keyword>
<evidence type="ECO:0000256" key="9">
    <source>
        <dbReference type="ARBA" id="ARBA00023065"/>
    </source>
</evidence>
<evidence type="ECO:0000256" key="3">
    <source>
        <dbReference type="ARBA" id="ARBA00022475"/>
    </source>
</evidence>
<evidence type="ECO:0000256" key="16">
    <source>
        <dbReference type="SAM" id="Phobius"/>
    </source>
</evidence>
<keyword evidence="7" id="KW-0851">Voltage-gated channel</keyword>
<dbReference type="PANTHER" id="PTHR10037:SF62">
    <property type="entry name" value="SODIUM CHANNEL PROTEIN 60E"/>
    <property type="match status" value="1"/>
</dbReference>
<dbReference type="FunFam" id="1.10.287.70:FF:000093">
    <property type="entry name" value="Calcium channel subunit Cch1"/>
    <property type="match status" value="1"/>
</dbReference>
<accession>A0AB34ITY9</accession>
<evidence type="ECO:0000256" key="11">
    <source>
        <dbReference type="ARBA" id="ARBA00023180"/>
    </source>
</evidence>
<evidence type="ECO:0000256" key="7">
    <source>
        <dbReference type="ARBA" id="ARBA00022882"/>
    </source>
</evidence>
<evidence type="ECO:0000256" key="12">
    <source>
        <dbReference type="ARBA" id="ARBA00023303"/>
    </source>
</evidence>
<dbReference type="Pfam" id="PF00520">
    <property type="entry name" value="Ion_trans"/>
    <property type="match status" value="4"/>
</dbReference>